<feature type="region of interest" description="Disordered" evidence="1">
    <location>
        <begin position="84"/>
        <end position="116"/>
    </location>
</feature>
<dbReference type="GO" id="GO:0006412">
    <property type="term" value="P:translation"/>
    <property type="evidence" value="ECO:0007669"/>
    <property type="project" value="InterPro"/>
</dbReference>
<dbReference type="EMBL" id="DS469639">
    <property type="protein sequence ID" value="EDO37762.1"/>
    <property type="molecule type" value="Genomic_DNA"/>
</dbReference>
<evidence type="ECO:0000256" key="1">
    <source>
        <dbReference type="SAM" id="MobiDB-lite"/>
    </source>
</evidence>
<sequence length="583" mass="65570">MVDMVKSKGVGWSTIHSRYSTLQVPRPRDRAMWQMVDMVKSKGGGGGPPYIADIALQVPWPRDRAMWQMVDMVDNAEQKRIKEAEEAAERERQRQKELQRQRELERQRALESESANKRQALKSYRFGDKTSTSGIQGVAISDIKKLRIGVFGPTGSGKSCFINTCERTVRQTNKGSVPIATTGSEGTIFLEDYLQELFFRLVDTRGFFSYDHHEDRELKDILFGRIRSGDVIRRGDSEGGSGEKGVVDGPFDSWLHGVVLVVKANDVRLKNGTLEKYLKPLRDTLGVIDLSPVTVVTHRDVLTSQATTQALNLASKATGSSQDHTFFVSNYCPDNPGPDVHTELQIFNILQFVLVNAEKYAKKAKVSRAAMLRQELQQAIEKASTGDSNATAPRAALDVFLEVMKIRHQWPESSILKVSSELQKEDVKTLHALAACWSDIKAVFPQDMRSLVEGDLQTKINRRAESGRVAKIEYPEDFFRRNFYKTYRTNALLDIRENVTHEPQESDRFVEKCQDLVGQGLSQEEALEEVSLLFAKGQLALNDAEENEADTSTEDKPSIGNIYDLLKEKVIPAKTPDRQDNGN</sequence>
<reference evidence="3 4" key="1">
    <citation type="journal article" date="2007" name="Science">
        <title>Sea anemone genome reveals ancestral eumetazoan gene repertoire and genomic organization.</title>
        <authorList>
            <person name="Putnam N.H."/>
            <person name="Srivastava M."/>
            <person name="Hellsten U."/>
            <person name="Dirks B."/>
            <person name="Chapman J."/>
            <person name="Salamov A."/>
            <person name="Terry A."/>
            <person name="Shapiro H."/>
            <person name="Lindquist E."/>
            <person name="Kapitonov V.V."/>
            <person name="Jurka J."/>
            <person name="Genikhovich G."/>
            <person name="Grigoriev I.V."/>
            <person name="Lucas S.M."/>
            <person name="Steele R.E."/>
            <person name="Finnerty J.R."/>
            <person name="Technau U."/>
            <person name="Martindale M.Q."/>
            <person name="Rokhsar D.S."/>
        </authorList>
    </citation>
    <scope>NUCLEOTIDE SEQUENCE [LARGE SCALE GENOMIC DNA]</scope>
    <source>
        <strain evidence="4">CH2 X CH6</strain>
    </source>
</reference>
<evidence type="ECO:0000259" key="2">
    <source>
        <dbReference type="Pfam" id="PF10484"/>
    </source>
</evidence>
<dbReference type="PANTHER" id="PTHR14241:SF31">
    <property type="entry name" value="RIBOSOMAL PROTEIN S23 MITOCHONDRIAL CONSERVED DOMAIN-CONTAINING PROTEIN"/>
    <property type="match status" value="1"/>
</dbReference>
<accession>A7SET5</accession>
<dbReference type="HOGENOM" id="CLU_467950_0_0_1"/>
<evidence type="ECO:0000313" key="4">
    <source>
        <dbReference type="Proteomes" id="UP000001593"/>
    </source>
</evidence>
<dbReference type="GO" id="GO:0005840">
    <property type="term" value="C:ribosome"/>
    <property type="evidence" value="ECO:0007669"/>
    <property type="project" value="InterPro"/>
</dbReference>
<dbReference type="CDD" id="cd00882">
    <property type="entry name" value="Ras_like_GTPase"/>
    <property type="match status" value="1"/>
</dbReference>
<dbReference type="PANTHER" id="PTHR14241">
    <property type="entry name" value="INTERFERON-INDUCED PROTEIN 44"/>
    <property type="match status" value="1"/>
</dbReference>
<dbReference type="AlphaFoldDB" id="A7SET5"/>
<dbReference type="Proteomes" id="UP000001593">
    <property type="component" value="Unassembled WGS sequence"/>
</dbReference>
<evidence type="ECO:0000313" key="3">
    <source>
        <dbReference type="EMBL" id="EDO37762.1"/>
    </source>
</evidence>
<dbReference type="Gene3D" id="3.40.50.300">
    <property type="entry name" value="P-loop containing nucleotide triphosphate hydrolases"/>
    <property type="match status" value="1"/>
</dbReference>
<proteinExistence type="predicted"/>
<name>A7SET5_NEMVE</name>
<dbReference type="InterPro" id="IPR027417">
    <property type="entry name" value="P-loop_NTPase"/>
</dbReference>
<dbReference type="InParanoid" id="A7SET5"/>
<keyword evidence="4" id="KW-1185">Reference proteome</keyword>
<dbReference type="SUPFAM" id="SSF52540">
    <property type="entry name" value="P-loop containing nucleoside triphosphate hydrolases"/>
    <property type="match status" value="1"/>
</dbReference>
<dbReference type="PhylomeDB" id="A7SET5"/>
<dbReference type="InterPro" id="IPR023611">
    <property type="entry name" value="mS23_dom_met"/>
</dbReference>
<dbReference type="Pfam" id="PF10484">
    <property type="entry name" value="MRP-S23"/>
    <property type="match status" value="1"/>
</dbReference>
<gene>
    <name evidence="3" type="ORF">NEMVEDRAFT_v1g244775</name>
</gene>
<dbReference type="GO" id="GO:0003735">
    <property type="term" value="F:structural constituent of ribosome"/>
    <property type="evidence" value="ECO:0007669"/>
    <property type="project" value="InterPro"/>
</dbReference>
<dbReference type="eggNOG" id="ENOG502S2GE">
    <property type="taxonomic scope" value="Eukaryota"/>
</dbReference>
<feature type="domain" description="Small ribosomal subunit protein mS23 conserved" evidence="2">
    <location>
        <begin position="436"/>
        <end position="531"/>
    </location>
</feature>
<protein>
    <recommendedName>
        <fullName evidence="2">Small ribosomal subunit protein mS23 conserved domain-containing protein</fullName>
    </recommendedName>
</protein>
<organism evidence="3 4">
    <name type="scientific">Nematostella vectensis</name>
    <name type="common">Starlet sea anemone</name>
    <dbReference type="NCBI Taxonomy" id="45351"/>
    <lineage>
        <taxon>Eukaryota</taxon>
        <taxon>Metazoa</taxon>
        <taxon>Cnidaria</taxon>
        <taxon>Anthozoa</taxon>
        <taxon>Hexacorallia</taxon>
        <taxon>Actiniaria</taxon>
        <taxon>Edwardsiidae</taxon>
        <taxon>Nematostella</taxon>
    </lineage>
</organism>